<dbReference type="GO" id="GO:0009736">
    <property type="term" value="P:cytokinin-activated signaling pathway"/>
    <property type="evidence" value="ECO:0007669"/>
    <property type="project" value="UniProtKB-KW"/>
</dbReference>
<dbReference type="EMBL" id="JBCGBO010000003">
    <property type="protein sequence ID" value="KAK9215801.1"/>
    <property type="molecule type" value="Genomic_DNA"/>
</dbReference>
<keyword evidence="2" id="KW-0963">Cytoplasm</keyword>
<evidence type="ECO:0000256" key="7">
    <source>
        <dbReference type="SAM" id="MobiDB-lite"/>
    </source>
</evidence>
<keyword evidence="4" id="KW-0932">Cytokinin signaling pathway</keyword>
<name>A0AAP0MLS2_9ROSI</name>
<dbReference type="AlphaFoldDB" id="A0AAP0MLS2"/>
<sequence length="180" mass="19929">MNLSASQCKCSSSGSGCESGWTSYLDQSSLSRNRNQCYSLGDGHNEEEDDLSMVSDASSGPPHYCEHDEDCFDEKGSFCSPHLPSELAPAKSKNKKKIKQQQHNSYLDDTASSPKNISFSNNEASVEQVLGYSQGFSTTHLRVVSRRKVGMTNGDCNKFFLYSKVAQDRELGFGRHVKHI</sequence>
<proteinExistence type="inferred from homology"/>
<evidence type="ECO:0000256" key="3">
    <source>
        <dbReference type="ARBA" id="ARBA00022712"/>
    </source>
</evidence>
<dbReference type="GO" id="GO:0009691">
    <property type="term" value="P:cytokinin biosynthetic process"/>
    <property type="evidence" value="ECO:0007669"/>
    <property type="project" value="UniProtKB-KW"/>
</dbReference>
<evidence type="ECO:0000313" key="8">
    <source>
        <dbReference type="EMBL" id="KAK9215801.1"/>
    </source>
</evidence>
<dbReference type="InterPro" id="IPR044670">
    <property type="entry name" value="SOFL"/>
</dbReference>
<reference evidence="8 9" key="1">
    <citation type="submission" date="2024-05" db="EMBL/GenBank/DDBJ databases">
        <title>Haplotype-resolved chromosome-level genome assembly of Huyou (Citrus changshanensis).</title>
        <authorList>
            <person name="Miao C."/>
            <person name="Chen W."/>
            <person name="Wu Y."/>
            <person name="Wang L."/>
            <person name="Zhao S."/>
            <person name="Grierson D."/>
            <person name="Xu C."/>
            <person name="Chen K."/>
        </authorList>
    </citation>
    <scope>NUCLEOTIDE SEQUENCE [LARGE SCALE GENOMIC DNA]</scope>
    <source>
        <strain evidence="8">01-14</strain>
        <tissue evidence="8">Leaf</tissue>
    </source>
</reference>
<evidence type="ECO:0000256" key="5">
    <source>
        <dbReference type="ARBA" id="ARBA00023242"/>
    </source>
</evidence>
<comment type="subcellular location">
    <subcellularLocation>
        <location evidence="1">Cytoplasm</location>
    </subcellularLocation>
</comment>
<evidence type="ECO:0000256" key="4">
    <source>
        <dbReference type="ARBA" id="ARBA00022864"/>
    </source>
</evidence>
<feature type="region of interest" description="Disordered" evidence="7">
    <location>
        <begin position="38"/>
        <end position="60"/>
    </location>
</feature>
<evidence type="ECO:0000313" key="9">
    <source>
        <dbReference type="Proteomes" id="UP001428341"/>
    </source>
</evidence>
<evidence type="ECO:0000256" key="6">
    <source>
        <dbReference type="ARBA" id="ARBA00024199"/>
    </source>
</evidence>
<feature type="compositionally biased region" description="Polar residues" evidence="7">
    <location>
        <begin position="103"/>
        <end position="114"/>
    </location>
</feature>
<keyword evidence="5" id="KW-0539">Nucleus</keyword>
<dbReference type="GO" id="GO:0005737">
    <property type="term" value="C:cytoplasm"/>
    <property type="evidence" value="ECO:0007669"/>
    <property type="project" value="UniProtKB-SubCell"/>
</dbReference>
<comment type="caution">
    <text evidence="8">The sequence shown here is derived from an EMBL/GenBank/DDBJ whole genome shotgun (WGS) entry which is preliminary data.</text>
</comment>
<dbReference type="Proteomes" id="UP001428341">
    <property type="component" value="Unassembled WGS sequence"/>
</dbReference>
<evidence type="ECO:0000256" key="2">
    <source>
        <dbReference type="ARBA" id="ARBA00022490"/>
    </source>
</evidence>
<gene>
    <name evidence="8" type="ORF">WN944_007807</name>
</gene>
<evidence type="ECO:0000256" key="1">
    <source>
        <dbReference type="ARBA" id="ARBA00004496"/>
    </source>
</evidence>
<dbReference type="PANTHER" id="PTHR33347">
    <property type="entry name" value="OSJNBA0091C07.3 PROTEIN"/>
    <property type="match status" value="1"/>
</dbReference>
<protein>
    <submittedName>
        <fullName evidence="8">Uncharacterized protein</fullName>
    </submittedName>
</protein>
<comment type="similarity">
    <text evidence="6">Belongs to the SOFL plant protein family.</text>
</comment>
<organism evidence="8 9">
    <name type="scientific">Citrus x changshan-huyou</name>
    <dbReference type="NCBI Taxonomy" id="2935761"/>
    <lineage>
        <taxon>Eukaryota</taxon>
        <taxon>Viridiplantae</taxon>
        <taxon>Streptophyta</taxon>
        <taxon>Embryophyta</taxon>
        <taxon>Tracheophyta</taxon>
        <taxon>Spermatophyta</taxon>
        <taxon>Magnoliopsida</taxon>
        <taxon>eudicotyledons</taxon>
        <taxon>Gunneridae</taxon>
        <taxon>Pentapetalae</taxon>
        <taxon>rosids</taxon>
        <taxon>malvids</taxon>
        <taxon>Sapindales</taxon>
        <taxon>Rutaceae</taxon>
        <taxon>Aurantioideae</taxon>
        <taxon>Citrus</taxon>
    </lineage>
</organism>
<keyword evidence="9" id="KW-1185">Reference proteome</keyword>
<feature type="region of interest" description="Disordered" evidence="7">
    <location>
        <begin position="86"/>
        <end position="114"/>
    </location>
</feature>
<keyword evidence="3" id="KW-0203">Cytokinin biosynthesis</keyword>
<accession>A0AAP0MLS2</accession>
<dbReference type="PANTHER" id="PTHR33347:SF34">
    <property type="entry name" value="PROTEIN SOB FIVE-LIKE 6"/>
    <property type="match status" value="1"/>
</dbReference>